<reference evidence="1 2" key="1">
    <citation type="submission" date="2019-06" db="EMBL/GenBank/DDBJ databases">
        <title>A chromosome-scale genome assembly of the European perch, Perca fluviatilis.</title>
        <authorList>
            <person name="Roques C."/>
            <person name="Zahm M."/>
            <person name="Cabau C."/>
            <person name="Klopp C."/>
            <person name="Bouchez O."/>
            <person name="Donnadieu C."/>
            <person name="Kuhl H."/>
            <person name="Gislard M."/>
            <person name="Guendouz S."/>
            <person name="Journot L."/>
            <person name="Haffray P."/>
            <person name="Bestin A."/>
            <person name="Morvezen R."/>
            <person name="Feron R."/>
            <person name="Wen M."/>
            <person name="Jouanno E."/>
            <person name="Herpin A."/>
            <person name="Schartl M."/>
            <person name="Postlethwait J."/>
            <person name="Schaerlinger B."/>
            <person name="Chardard D."/>
            <person name="Lecocq T."/>
            <person name="Poncet C."/>
            <person name="Jaffrelo L."/>
            <person name="Lampietro C."/>
            <person name="Guiguen Y."/>
        </authorList>
    </citation>
    <scope>NUCLEOTIDE SEQUENCE [LARGE SCALE GENOMIC DNA]</scope>
    <source>
        <tissue evidence="1">Blood</tissue>
    </source>
</reference>
<accession>A0A6A5FGQ9</accession>
<keyword evidence="2" id="KW-1185">Reference proteome</keyword>
<gene>
    <name evidence="1" type="ORF">PFLUV_G00070810</name>
</gene>
<dbReference type="Proteomes" id="UP000465112">
    <property type="component" value="Chromosome 6"/>
</dbReference>
<dbReference type="EMBL" id="VHII01000006">
    <property type="protein sequence ID" value="KAF1389184.1"/>
    <property type="molecule type" value="Genomic_DNA"/>
</dbReference>
<name>A0A6A5FGQ9_PERFL</name>
<dbReference type="AlphaFoldDB" id="A0A6A5FGQ9"/>
<proteinExistence type="predicted"/>
<evidence type="ECO:0000313" key="1">
    <source>
        <dbReference type="EMBL" id="KAF1389184.1"/>
    </source>
</evidence>
<comment type="caution">
    <text evidence="1">The sequence shown here is derived from an EMBL/GenBank/DDBJ whole genome shotgun (WGS) entry which is preliminary data.</text>
</comment>
<evidence type="ECO:0000313" key="2">
    <source>
        <dbReference type="Proteomes" id="UP000465112"/>
    </source>
</evidence>
<organism evidence="1 2">
    <name type="scientific">Perca fluviatilis</name>
    <name type="common">European perch</name>
    <dbReference type="NCBI Taxonomy" id="8168"/>
    <lineage>
        <taxon>Eukaryota</taxon>
        <taxon>Metazoa</taxon>
        <taxon>Chordata</taxon>
        <taxon>Craniata</taxon>
        <taxon>Vertebrata</taxon>
        <taxon>Euteleostomi</taxon>
        <taxon>Actinopterygii</taxon>
        <taxon>Neopterygii</taxon>
        <taxon>Teleostei</taxon>
        <taxon>Neoteleostei</taxon>
        <taxon>Acanthomorphata</taxon>
        <taxon>Eupercaria</taxon>
        <taxon>Perciformes</taxon>
        <taxon>Percoidei</taxon>
        <taxon>Percidae</taxon>
        <taxon>Percinae</taxon>
        <taxon>Perca</taxon>
    </lineage>
</organism>
<sequence>MRFYLNYGIVSRPQVGGCFVLKENRVTGESSDPEIAEKRPVNFDMLSAGLWRSQRCNTDVHQVQEPSMRTSAGDLTSYI</sequence>
<protein>
    <submittedName>
        <fullName evidence="1">Uncharacterized protein</fullName>
    </submittedName>
</protein>